<keyword evidence="8" id="KW-1185">Reference proteome</keyword>
<gene>
    <name evidence="7" type="ORF">AMD01_01850</name>
</gene>
<evidence type="ECO:0000259" key="6">
    <source>
        <dbReference type="PROSITE" id="PS51635"/>
    </source>
</evidence>
<dbReference type="Pfam" id="PF01734">
    <property type="entry name" value="Patatin"/>
    <property type="match status" value="1"/>
</dbReference>
<dbReference type="PANTHER" id="PTHR14226:SF25">
    <property type="entry name" value="PHOSPHOESTERASE"/>
    <property type="match status" value="1"/>
</dbReference>
<reference evidence="8" key="1">
    <citation type="submission" date="2015-08" db="EMBL/GenBank/DDBJ databases">
        <title>Fjat-14210 dsm16467.</title>
        <authorList>
            <person name="Liu B."/>
            <person name="Wang J."/>
            <person name="Zhu Y."/>
            <person name="Liu G."/>
            <person name="Chen Q."/>
            <person name="Chen Z."/>
            <person name="Lan J."/>
            <person name="Che J."/>
            <person name="Ge C."/>
            <person name="Shi H."/>
            <person name="Pan Z."/>
            <person name="Liu X."/>
        </authorList>
    </citation>
    <scope>NUCLEOTIDE SEQUENCE [LARGE SCALE GENOMIC DNA]</scope>
    <source>
        <strain evidence="8">DSM 16467</strain>
    </source>
</reference>
<dbReference type="RefSeq" id="WP_053399679.1">
    <property type="nucleotide sequence ID" value="NZ_JAUKEN010000002.1"/>
</dbReference>
<dbReference type="InterPro" id="IPR045943">
    <property type="entry name" value="DUF6363"/>
</dbReference>
<comment type="caution">
    <text evidence="7">The sequence shown here is derived from an EMBL/GenBank/DDBJ whole genome shotgun (WGS) entry which is preliminary data.</text>
</comment>
<dbReference type="InterPro" id="IPR002641">
    <property type="entry name" value="PNPLA_dom"/>
</dbReference>
<sequence length="283" mass="32862">MLSETGLVLEGGGMRGVYTAGVLEYFMEQNLFFPYVVGVSAGACHATSYLSRQRGRNRQVNIDFVNDPRYLSWRNYLKTREMFGMNFIFNEIPTSIVPFDFTAFHNREERFVVGTTDCVTGKPAYFENVTDENVLMLVRASSSLPFVAPIVNFEDKQLLDGGISDPIPVRKAQLDGFEKNVIVLTRNKGYRKKKSSMMWMAKRPYRQYQGLLQAMENRYQLYNETMDYIEELERQGKLFVIRPTQPLSVGRMERNPVKLQTLYEQGYEEATTQYESLMKWLKN</sequence>
<dbReference type="PANTHER" id="PTHR14226">
    <property type="entry name" value="NEUROPATHY TARGET ESTERASE/SWISS CHEESE D.MELANOGASTER"/>
    <property type="match status" value="1"/>
</dbReference>
<evidence type="ECO:0000313" key="7">
    <source>
        <dbReference type="EMBL" id="KOO50517.1"/>
    </source>
</evidence>
<dbReference type="InterPro" id="IPR037483">
    <property type="entry name" value="YjjU-like"/>
</dbReference>
<dbReference type="PROSITE" id="PS51635">
    <property type="entry name" value="PNPLA"/>
    <property type="match status" value="1"/>
</dbReference>
<name>A0A0M0LHZ9_9BACI</name>
<keyword evidence="3 4" id="KW-0443">Lipid metabolism</keyword>
<dbReference type="EMBL" id="LILC01000002">
    <property type="protein sequence ID" value="KOO50517.1"/>
    <property type="molecule type" value="Genomic_DNA"/>
</dbReference>
<organism evidence="7 8">
    <name type="scientific">Priestia koreensis</name>
    <dbReference type="NCBI Taxonomy" id="284581"/>
    <lineage>
        <taxon>Bacteria</taxon>
        <taxon>Bacillati</taxon>
        <taxon>Bacillota</taxon>
        <taxon>Bacilli</taxon>
        <taxon>Bacillales</taxon>
        <taxon>Bacillaceae</taxon>
        <taxon>Priestia</taxon>
    </lineage>
</organism>
<keyword evidence="2 4" id="KW-0442">Lipid degradation</keyword>
<feature type="short sequence motif" description="GXGXXG" evidence="4">
    <location>
        <begin position="11"/>
        <end position="16"/>
    </location>
</feature>
<evidence type="ECO:0000256" key="4">
    <source>
        <dbReference type="PROSITE-ProRule" id="PRU01161"/>
    </source>
</evidence>
<dbReference type="Pfam" id="PF19890">
    <property type="entry name" value="DUF6363"/>
    <property type="match status" value="1"/>
</dbReference>
<dbReference type="CDD" id="cd07208">
    <property type="entry name" value="Pat_hypo_Ecoli_yjju_like"/>
    <property type="match status" value="1"/>
</dbReference>
<feature type="coiled-coil region" evidence="5">
    <location>
        <begin position="205"/>
        <end position="232"/>
    </location>
</feature>
<feature type="active site" description="Nucleophile" evidence="4">
    <location>
        <position position="40"/>
    </location>
</feature>
<dbReference type="GO" id="GO:0016042">
    <property type="term" value="P:lipid catabolic process"/>
    <property type="evidence" value="ECO:0007669"/>
    <property type="project" value="UniProtKB-UniRule"/>
</dbReference>
<dbReference type="STRING" id="284581.AMD01_01850"/>
<evidence type="ECO:0000256" key="1">
    <source>
        <dbReference type="ARBA" id="ARBA00022801"/>
    </source>
</evidence>
<dbReference type="Gene3D" id="3.40.1090.10">
    <property type="entry name" value="Cytosolic phospholipase A2 catalytic domain"/>
    <property type="match status" value="2"/>
</dbReference>
<feature type="short sequence motif" description="GXSXG" evidence="4">
    <location>
        <begin position="38"/>
        <end position="42"/>
    </location>
</feature>
<evidence type="ECO:0000256" key="3">
    <source>
        <dbReference type="ARBA" id="ARBA00023098"/>
    </source>
</evidence>
<keyword evidence="1 4" id="KW-0378">Hydrolase</keyword>
<evidence type="ECO:0000256" key="5">
    <source>
        <dbReference type="SAM" id="Coils"/>
    </source>
</evidence>
<dbReference type="PATRIC" id="fig|284581.3.peg.633"/>
<dbReference type="InterPro" id="IPR050301">
    <property type="entry name" value="NTE"/>
</dbReference>
<feature type="active site" description="Proton acceptor" evidence="4">
    <location>
        <position position="160"/>
    </location>
</feature>
<evidence type="ECO:0000256" key="2">
    <source>
        <dbReference type="ARBA" id="ARBA00022963"/>
    </source>
</evidence>
<proteinExistence type="predicted"/>
<dbReference type="InterPro" id="IPR016035">
    <property type="entry name" value="Acyl_Trfase/lysoPLipase"/>
</dbReference>
<protein>
    <recommendedName>
        <fullName evidence="6">PNPLA domain-containing protein</fullName>
    </recommendedName>
</protein>
<dbReference type="SUPFAM" id="SSF52151">
    <property type="entry name" value="FabD/lysophospholipase-like"/>
    <property type="match status" value="1"/>
</dbReference>
<accession>A0A0M0LHZ9</accession>
<feature type="domain" description="PNPLA" evidence="6">
    <location>
        <begin position="7"/>
        <end position="173"/>
    </location>
</feature>
<dbReference type="GO" id="GO:0016787">
    <property type="term" value="F:hydrolase activity"/>
    <property type="evidence" value="ECO:0007669"/>
    <property type="project" value="UniProtKB-UniRule"/>
</dbReference>
<keyword evidence="5" id="KW-0175">Coiled coil</keyword>
<feature type="short sequence motif" description="DGA/G" evidence="4">
    <location>
        <begin position="160"/>
        <end position="162"/>
    </location>
</feature>
<dbReference type="Proteomes" id="UP000037558">
    <property type="component" value="Unassembled WGS sequence"/>
</dbReference>
<dbReference type="OrthoDB" id="9802424at2"/>
<dbReference type="AlphaFoldDB" id="A0A0M0LHZ9"/>
<evidence type="ECO:0000313" key="8">
    <source>
        <dbReference type="Proteomes" id="UP000037558"/>
    </source>
</evidence>